<evidence type="ECO:0000313" key="1">
    <source>
        <dbReference type="EMBL" id="KAL0423915.1"/>
    </source>
</evidence>
<sequence length="62" mass="6482">MASFDNGGDNGSFEGNTFVPAAVGSTIPPPKQVVRGLNDNDLAFDSTAILVAIYLQLGEQLQ</sequence>
<organism evidence="1">
    <name type="scientific">Sesamum radiatum</name>
    <name type="common">Black benniseed</name>
    <dbReference type="NCBI Taxonomy" id="300843"/>
    <lineage>
        <taxon>Eukaryota</taxon>
        <taxon>Viridiplantae</taxon>
        <taxon>Streptophyta</taxon>
        <taxon>Embryophyta</taxon>
        <taxon>Tracheophyta</taxon>
        <taxon>Spermatophyta</taxon>
        <taxon>Magnoliopsida</taxon>
        <taxon>eudicotyledons</taxon>
        <taxon>Gunneridae</taxon>
        <taxon>Pentapetalae</taxon>
        <taxon>asterids</taxon>
        <taxon>lamiids</taxon>
        <taxon>Lamiales</taxon>
        <taxon>Pedaliaceae</taxon>
        <taxon>Sesamum</taxon>
    </lineage>
</organism>
<proteinExistence type="predicted"/>
<reference evidence="1" key="2">
    <citation type="journal article" date="2024" name="Plant">
        <title>Genomic evolution and insights into agronomic trait innovations of Sesamum species.</title>
        <authorList>
            <person name="Miao H."/>
            <person name="Wang L."/>
            <person name="Qu L."/>
            <person name="Liu H."/>
            <person name="Sun Y."/>
            <person name="Le M."/>
            <person name="Wang Q."/>
            <person name="Wei S."/>
            <person name="Zheng Y."/>
            <person name="Lin W."/>
            <person name="Duan Y."/>
            <person name="Cao H."/>
            <person name="Xiong S."/>
            <person name="Wang X."/>
            <person name="Wei L."/>
            <person name="Li C."/>
            <person name="Ma Q."/>
            <person name="Ju M."/>
            <person name="Zhao R."/>
            <person name="Li G."/>
            <person name="Mu C."/>
            <person name="Tian Q."/>
            <person name="Mei H."/>
            <person name="Zhang T."/>
            <person name="Gao T."/>
            <person name="Zhang H."/>
        </authorList>
    </citation>
    <scope>NUCLEOTIDE SEQUENCE</scope>
    <source>
        <strain evidence="1">G02</strain>
    </source>
</reference>
<name>A0AAW2V5L8_SESRA</name>
<gene>
    <name evidence="1" type="ORF">Sradi_0926300</name>
</gene>
<dbReference type="EMBL" id="JACGWJ010000004">
    <property type="protein sequence ID" value="KAL0423915.1"/>
    <property type="molecule type" value="Genomic_DNA"/>
</dbReference>
<dbReference type="AlphaFoldDB" id="A0AAW2V5L8"/>
<reference evidence="1" key="1">
    <citation type="submission" date="2020-06" db="EMBL/GenBank/DDBJ databases">
        <authorList>
            <person name="Li T."/>
            <person name="Hu X."/>
            <person name="Zhang T."/>
            <person name="Song X."/>
            <person name="Zhang H."/>
            <person name="Dai N."/>
            <person name="Sheng W."/>
            <person name="Hou X."/>
            <person name="Wei L."/>
        </authorList>
    </citation>
    <scope>NUCLEOTIDE SEQUENCE</scope>
    <source>
        <strain evidence="1">G02</strain>
        <tissue evidence="1">Leaf</tissue>
    </source>
</reference>
<accession>A0AAW2V5L8</accession>
<protein>
    <submittedName>
        <fullName evidence="1">Uncharacterized protein</fullName>
    </submittedName>
</protein>
<comment type="caution">
    <text evidence="1">The sequence shown here is derived from an EMBL/GenBank/DDBJ whole genome shotgun (WGS) entry which is preliminary data.</text>
</comment>